<feature type="transmembrane region" description="Helical" evidence="2">
    <location>
        <begin position="73"/>
        <end position="93"/>
    </location>
</feature>
<feature type="region of interest" description="Disordered" evidence="1">
    <location>
        <begin position="1"/>
        <end position="49"/>
    </location>
</feature>
<gene>
    <name evidence="3" type="ORF">B0T14DRAFT_518003</name>
</gene>
<dbReference type="EMBL" id="JAULSU010000003">
    <property type="protein sequence ID" value="KAK0624419.1"/>
    <property type="molecule type" value="Genomic_DNA"/>
</dbReference>
<dbReference type="Proteomes" id="UP001175000">
    <property type="component" value="Unassembled WGS sequence"/>
</dbReference>
<proteinExistence type="predicted"/>
<sequence>MVSSLRPNSPEEELEQDPPATEPLPRRHPRTTVDMVSNPLLDNPEVHRSPRLVTTEVPLRRRPLTDSPVVDPALNLVVNLVVLPTLPFPALAVRPRTDSALLLVPLALPAVLVVPLVALFALLGVPPSLVVRPDSELMQCLF</sequence>
<keyword evidence="2" id="KW-1133">Transmembrane helix</keyword>
<comment type="caution">
    <text evidence="3">The sequence shown here is derived from an EMBL/GenBank/DDBJ whole genome shotgun (WGS) entry which is preliminary data.</text>
</comment>
<evidence type="ECO:0000256" key="1">
    <source>
        <dbReference type="SAM" id="MobiDB-lite"/>
    </source>
</evidence>
<feature type="transmembrane region" description="Helical" evidence="2">
    <location>
        <begin position="100"/>
        <end position="123"/>
    </location>
</feature>
<accession>A0AA39WZB6</accession>
<protein>
    <submittedName>
        <fullName evidence="3">Uncharacterized protein</fullName>
    </submittedName>
</protein>
<reference evidence="3" key="1">
    <citation type="submission" date="2023-06" db="EMBL/GenBank/DDBJ databases">
        <title>Genome-scale phylogeny and comparative genomics of the fungal order Sordariales.</title>
        <authorList>
            <consortium name="Lawrence Berkeley National Laboratory"/>
            <person name="Hensen N."/>
            <person name="Bonometti L."/>
            <person name="Westerberg I."/>
            <person name="Brannstrom I.O."/>
            <person name="Guillou S."/>
            <person name="Cros-Aarteil S."/>
            <person name="Calhoun S."/>
            <person name="Haridas S."/>
            <person name="Kuo A."/>
            <person name="Mondo S."/>
            <person name="Pangilinan J."/>
            <person name="Riley R."/>
            <person name="Labutti K."/>
            <person name="Andreopoulos B."/>
            <person name="Lipzen A."/>
            <person name="Chen C."/>
            <person name="Yanf M."/>
            <person name="Daum C."/>
            <person name="Ng V."/>
            <person name="Clum A."/>
            <person name="Steindorff A."/>
            <person name="Ohm R."/>
            <person name="Martin F."/>
            <person name="Silar P."/>
            <person name="Natvig D."/>
            <person name="Lalanne C."/>
            <person name="Gautier V."/>
            <person name="Ament-Velasquez S.L."/>
            <person name="Kruys A."/>
            <person name="Hutchinson M.I."/>
            <person name="Powell A.J."/>
            <person name="Barry K."/>
            <person name="Miller A.N."/>
            <person name="Grigoriev I.V."/>
            <person name="Debuchy R."/>
            <person name="Gladieux P."/>
            <person name="Thoren M.H."/>
            <person name="Johannesson H."/>
        </authorList>
    </citation>
    <scope>NUCLEOTIDE SEQUENCE</scope>
    <source>
        <strain evidence="3">CBS 606.72</strain>
    </source>
</reference>
<evidence type="ECO:0000313" key="4">
    <source>
        <dbReference type="Proteomes" id="UP001175000"/>
    </source>
</evidence>
<keyword evidence="4" id="KW-1185">Reference proteome</keyword>
<organism evidence="3 4">
    <name type="scientific">Immersiella caudata</name>
    <dbReference type="NCBI Taxonomy" id="314043"/>
    <lineage>
        <taxon>Eukaryota</taxon>
        <taxon>Fungi</taxon>
        <taxon>Dikarya</taxon>
        <taxon>Ascomycota</taxon>
        <taxon>Pezizomycotina</taxon>
        <taxon>Sordariomycetes</taxon>
        <taxon>Sordariomycetidae</taxon>
        <taxon>Sordariales</taxon>
        <taxon>Lasiosphaeriaceae</taxon>
        <taxon>Immersiella</taxon>
    </lineage>
</organism>
<name>A0AA39WZB6_9PEZI</name>
<keyword evidence="2" id="KW-0472">Membrane</keyword>
<dbReference type="AlphaFoldDB" id="A0AA39WZB6"/>
<keyword evidence="2" id="KW-0812">Transmembrane</keyword>
<evidence type="ECO:0000313" key="3">
    <source>
        <dbReference type="EMBL" id="KAK0624419.1"/>
    </source>
</evidence>
<evidence type="ECO:0000256" key="2">
    <source>
        <dbReference type="SAM" id="Phobius"/>
    </source>
</evidence>